<organism evidence="4 5">
    <name type="scientific">Spraguea lophii (strain 42_110)</name>
    <name type="common">Microsporidian parasite</name>
    <dbReference type="NCBI Taxonomy" id="1358809"/>
    <lineage>
        <taxon>Eukaryota</taxon>
        <taxon>Fungi</taxon>
        <taxon>Fungi incertae sedis</taxon>
        <taxon>Microsporidia</taxon>
        <taxon>Spragueidae</taxon>
        <taxon>Spraguea</taxon>
    </lineage>
</organism>
<evidence type="ECO:0000256" key="1">
    <source>
        <dbReference type="PROSITE-ProRule" id="PRU00175"/>
    </source>
</evidence>
<dbReference type="GO" id="GO:0007131">
    <property type="term" value="P:reciprocal meiotic recombination"/>
    <property type="evidence" value="ECO:0007669"/>
    <property type="project" value="InterPro"/>
</dbReference>
<sequence length="200" mass="23660">MSFQCNFHVCKIQLTDELFVTACNHIFCRRCKERLSKSKLCLVCKKILTFSNIQHQDLKTKPNLIGYPPSIITKVFVESMNFWILQKEEELKIAQKLNENEERKRDDVLCQMTMLKENYKSEIELHNMRMDRIENALEAERNNSKGLMAIIKEKQISHNRLLREIQILKGNGDDVRHRSFKSIEYKENYDNVNSTDTSDN</sequence>
<feature type="domain" description="RING-type" evidence="3">
    <location>
        <begin position="9"/>
        <end position="45"/>
    </location>
</feature>
<keyword evidence="1" id="KW-0863">Zinc-finger</keyword>
<dbReference type="InParanoid" id="S7W9Z9"/>
<dbReference type="PANTHER" id="PTHR14305">
    <property type="entry name" value="E3 UBIQUITIN-PROTEIN LIGASE CCNB1IP1"/>
    <property type="match status" value="1"/>
</dbReference>
<dbReference type="OrthoDB" id="441210at2759"/>
<evidence type="ECO:0000313" key="4">
    <source>
        <dbReference type="EMBL" id="EPR78597.1"/>
    </source>
</evidence>
<evidence type="ECO:0000256" key="2">
    <source>
        <dbReference type="SAM" id="Coils"/>
    </source>
</evidence>
<dbReference type="SUPFAM" id="SSF57850">
    <property type="entry name" value="RING/U-box"/>
    <property type="match status" value="1"/>
</dbReference>
<comment type="caution">
    <text evidence="4">The sequence shown here is derived from an EMBL/GenBank/DDBJ whole genome shotgun (WGS) entry which is preliminary data.</text>
</comment>
<evidence type="ECO:0000259" key="3">
    <source>
        <dbReference type="PROSITE" id="PS50089"/>
    </source>
</evidence>
<dbReference type="PANTHER" id="PTHR14305:SF0">
    <property type="entry name" value="E3 UBIQUITIN-PROTEIN LIGASE CCNB1IP1"/>
    <property type="match status" value="1"/>
</dbReference>
<dbReference type="PROSITE" id="PS50089">
    <property type="entry name" value="ZF_RING_2"/>
    <property type="match status" value="1"/>
</dbReference>
<dbReference type="GO" id="GO:0061630">
    <property type="term" value="F:ubiquitin protein ligase activity"/>
    <property type="evidence" value="ECO:0007669"/>
    <property type="project" value="InterPro"/>
</dbReference>
<keyword evidence="5" id="KW-1185">Reference proteome</keyword>
<dbReference type="OMA" id="EHMYQEY"/>
<dbReference type="STRING" id="1358809.S7W9Z9"/>
<dbReference type="GO" id="GO:0000795">
    <property type="term" value="C:synaptonemal complex"/>
    <property type="evidence" value="ECO:0007669"/>
    <property type="project" value="InterPro"/>
</dbReference>
<dbReference type="HOGENOM" id="CLU_049340_3_1_1"/>
<keyword evidence="1" id="KW-0479">Metal-binding</keyword>
<dbReference type="InterPro" id="IPR001841">
    <property type="entry name" value="Znf_RING"/>
</dbReference>
<dbReference type="AlphaFoldDB" id="S7W9Z9"/>
<proteinExistence type="predicted"/>
<dbReference type="InterPro" id="IPR042448">
    <property type="entry name" value="CCNB1IP1"/>
</dbReference>
<reference evidence="5" key="1">
    <citation type="journal article" date="2013" name="PLoS Genet.">
        <title>The genome of Spraguea lophii and the basis of host-microsporidian interactions.</title>
        <authorList>
            <person name="Campbell S.E."/>
            <person name="Williams T.A."/>
            <person name="Yousuf A."/>
            <person name="Soanes D.M."/>
            <person name="Paszkiewicz K.H."/>
            <person name="Williams B.A.P."/>
        </authorList>
    </citation>
    <scope>NUCLEOTIDE SEQUENCE [LARGE SCALE GENOMIC DNA]</scope>
    <source>
        <strain evidence="5">42_110</strain>
    </source>
</reference>
<dbReference type="Proteomes" id="UP000014978">
    <property type="component" value="Unassembled WGS sequence"/>
</dbReference>
<keyword evidence="1" id="KW-0862">Zinc</keyword>
<dbReference type="EMBL" id="ATCN01000681">
    <property type="protein sequence ID" value="EPR78597.1"/>
    <property type="molecule type" value="Genomic_DNA"/>
</dbReference>
<keyword evidence="2" id="KW-0175">Coiled coil</keyword>
<feature type="coiled-coil region" evidence="2">
    <location>
        <begin position="84"/>
        <end position="143"/>
    </location>
</feature>
<evidence type="ECO:0000313" key="5">
    <source>
        <dbReference type="Proteomes" id="UP000014978"/>
    </source>
</evidence>
<dbReference type="GO" id="GO:0008270">
    <property type="term" value="F:zinc ion binding"/>
    <property type="evidence" value="ECO:0007669"/>
    <property type="project" value="UniProtKB-KW"/>
</dbReference>
<gene>
    <name evidence="4" type="ORF">SLOPH_1838</name>
</gene>
<accession>S7W9Z9</accession>
<name>S7W9Z9_SPRLO</name>
<dbReference type="VEuPathDB" id="MicrosporidiaDB:SLOPH_1838"/>
<protein>
    <recommendedName>
        <fullName evidence="3">RING-type domain-containing protein</fullName>
    </recommendedName>
</protein>